<protein>
    <submittedName>
        <fullName evidence="1">Uncharacterized protein</fullName>
    </submittedName>
</protein>
<dbReference type="EMBL" id="HBGN01026365">
    <property type="protein sequence ID" value="CAD9341774.1"/>
    <property type="molecule type" value="Transcribed_RNA"/>
</dbReference>
<organism evidence="1">
    <name type="scientific">Ditylum brightwellii</name>
    <dbReference type="NCBI Taxonomy" id="49249"/>
    <lineage>
        <taxon>Eukaryota</taxon>
        <taxon>Sar</taxon>
        <taxon>Stramenopiles</taxon>
        <taxon>Ochrophyta</taxon>
        <taxon>Bacillariophyta</taxon>
        <taxon>Mediophyceae</taxon>
        <taxon>Lithodesmiophycidae</taxon>
        <taxon>Lithodesmiales</taxon>
        <taxon>Lithodesmiaceae</taxon>
        <taxon>Ditylum</taxon>
    </lineage>
</organism>
<sequence length="417" mass="45326">MRDKEANTITYMTKDLSTSGASYTVPLPQDWVVKDDMDGWYNGGEDQDIFPGGLIFPASDSFVGSDAYKNFPVFPPKSTDGVFTTPAGNMTGQVKSEGMVPPFGGTPTTIQIATASSSTVGYLSEELPSYFAQYFSVLLFGIEEGGMSSDKKLKVQAMLHEFQNLVWKKGLLANMATCSAWTDPDPKDMPECKEDNAWFIDGGFTDGPSTALTLSSYQKANGIDGKVKLILTNENNLSNNMNNIIQYFETSWNGGISPGGFVWAPGAGDSPQAGPWQSQQIFEEYQDEETIMAALQPIEGTSLTMAVLNATTIDNPAFGVQAGQKVSVALLNINSEVPTFLVYDKIIKAYTPALVELVETIAGSQDLQDRLRAFLEPSIKEETTTVLDQSTSLGRKLSFHVGFCVLIFLRGIFSLLV</sequence>
<proteinExistence type="predicted"/>
<evidence type="ECO:0000313" key="1">
    <source>
        <dbReference type="EMBL" id="CAD9341774.1"/>
    </source>
</evidence>
<gene>
    <name evidence="1" type="ORF">DBRI1063_LOCUS16958</name>
</gene>
<dbReference type="AlphaFoldDB" id="A0A7S1ZKN1"/>
<accession>A0A7S1ZKN1</accession>
<reference evidence="1" key="1">
    <citation type="submission" date="2021-01" db="EMBL/GenBank/DDBJ databases">
        <authorList>
            <person name="Corre E."/>
            <person name="Pelletier E."/>
            <person name="Niang G."/>
            <person name="Scheremetjew M."/>
            <person name="Finn R."/>
            <person name="Kale V."/>
            <person name="Holt S."/>
            <person name="Cochrane G."/>
            <person name="Meng A."/>
            <person name="Brown T."/>
            <person name="Cohen L."/>
        </authorList>
    </citation>
    <scope>NUCLEOTIDE SEQUENCE</scope>
    <source>
        <strain evidence="1">Pop2</strain>
    </source>
</reference>
<name>A0A7S1ZKN1_9STRA</name>